<keyword evidence="3" id="KW-1185">Reference proteome</keyword>
<dbReference type="InParanoid" id="Q55413"/>
<dbReference type="MEROPS" id="S09.074"/>
<dbReference type="AlphaFoldDB" id="Q55413"/>
<dbReference type="EMBL" id="BA000022">
    <property type="protein sequence ID" value="BAA10507.1"/>
    <property type="molecule type" value="Genomic_DNA"/>
</dbReference>
<dbReference type="InterPro" id="IPR029058">
    <property type="entry name" value="AB_hydrolase_fold"/>
</dbReference>
<dbReference type="SUPFAM" id="SSF53474">
    <property type="entry name" value="alpha/beta-Hydrolases"/>
    <property type="match status" value="1"/>
</dbReference>
<dbReference type="EnsemblBacteria" id="BAA10507">
    <property type="protein sequence ID" value="BAA10507"/>
    <property type="gene ID" value="BAA10507"/>
</dbReference>
<dbReference type="InterPro" id="IPR011042">
    <property type="entry name" value="6-blade_b-propeller_TolB-like"/>
</dbReference>
<evidence type="ECO:0000259" key="1">
    <source>
        <dbReference type="Pfam" id="PF00326"/>
    </source>
</evidence>
<dbReference type="Gene3D" id="2.120.10.30">
    <property type="entry name" value="TolB, C-terminal domain"/>
    <property type="match status" value="1"/>
</dbReference>
<dbReference type="ESTHER" id="synsp-SLR0825">
    <property type="family name" value="PMH_Peptidase_S9"/>
</dbReference>
<name>Q55413_SYNY3</name>
<evidence type="ECO:0000313" key="2">
    <source>
        <dbReference type="EMBL" id="BAA10507.1"/>
    </source>
</evidence>
<accession>Q55413</accession>
<dbReference type="PhylomeDB" id="Q55413"/>
<dbReference type="InterPro" id="IPR050585">
    <property type="entry name" value="Xaa-Pro_dipeptidyl-ppase/CocE"/>
</dbReference>
<dbReference type="KEGG" id="syn:slr0825"/>
<dbReference type="GO" id="GO:0006508">
    <property type="term" value="P:proteolysis"/>
    <property type="evidence" value="ECO:0007669"/>
    <property type="project" value="InterPro"/>
</dbReference>
<organism evidence="2 3">
    <name type="scientific">Synechocystis sp. (strain ATCC 27184 / PCC 6803 / Kazusa)</name>
    <dbReference type="NCBI Taxonomy" id="1111708"/>
    <lineage>
        <taxon>Bacteria</taxon>
        <taxon>Bacillati</taxon>
        <taxon>Cyanobacteriota</taxon>
        <taxon>Cyanophyceae</taxon>
        <taxon>Synechococcales</taxon>
        <taxon>Merismopediaceae</taxon>
        <taxon>Synechocystis</taxon>
    </lineage>
</organism>
<dbReference type="eggNOG" id="COG1506">
    <property type="taxonomic scope" value="Bacteria"/>
</dbReference>
<dbReference type="eggNOG" id="COG0823">
    <property type="taxonomic scope" value="Bacteria"/>
</dbReference>
<dbReference type="InterPro" id="IPR001375">
    <property type="entry name" value="Peptidase_S9_cat"/>
</dbReference>
<sequence length="637" mass="70175">MISMTTKQIAPYGSWRSPITADALLAGSIGLGAVQNSGEDVFWLEARPAEKGRNVLVHRQPDGTVRDVTPAPFNVRTRVHEYGGGAFLVTADGVYFSNFSDQQVYVQGVGQEPQRLTNRPDCRFADFVLDQPRQRLIAVGERHHSEAKEPENFLAAISLENGEVTTIATVHDFYSSPRLSPDGQKLAWITWDHPHMPWDATQLWLADIDQAGNLSNLKIIAGQAGNESIHEPQWSPDGSLYFVGDRTDWWNLYRYHKGEVDNVFPLDAEFAYPHWVFGLRSYTFVDTDTILCTFTQDGAWQLGKLKPSRKQLSILGLPYSNYSSLCSDGKTLWFIGSGPTTSSAVVALAVEAQETEILKVASDFTLDPAYLAQPQAISFSGDDGQTAHAWYYPPTNGDFRGPSDALPPLLVKSHGGPTAAAGNSLSLKIQYWTSRGFAYVDVNYGGSTGYGRDYRQRLNGQWGIVDVADCVNAARYLADQGLVDGEQLAISGGSAGGYTTLAALTFHNVFKAGASYYGVSDLTALATDTHKFEARYLDGLIGPYPERKDLYERRSPVNHADQLTCPVIFFQGLEDKVVPPNQTEMMVQALKAKGIKVEYVAFPEEQHGFRMAANIKKALESELAFYGEVFGFTPAKN</sequence>
<gene>
    <name evidence="2" type="ordered locus">slr0825</name>
</gene>
<feature type="domain" description="Peptidase S9 prolyl oligopeptidase catalytic" evidence="1">
    <location>
        <begin position="424"/>
        <end position="631"/>
    </location>
</feature>
<dbReference type="PANTHER" id="PTHR43056:SF5">
    <property type="entry name" value="PEPTIDASE S9 PROLYL OLIGOPEPTIDASE CATALYTIC DOMAIN-CONTAINING PROTEIN"/>
    <property type="match status" value="1"/>
</dbReference>
<dbReference type="Pfam" id="PF07676">
    <property type="entry name" value="PD40"/>
    <property type="match status" value="2"/>
</dbReference>
<dbReference type="Proteomes" id="UP000001425">
    <property type="component" value="Chromosome"/>
</dbReference>
<dbReference type="Gene3D" id="3.40.50.1820">
    <property type="entry name" value="alpha/beta hydrolase"/>
    <property type="match status" value="1"/>
</dbReference>
<dbReference type="PANTHER" id="PTHR43056">
    <property type="entry name" value="PEPTIDASE S9 PROLYL OLIGOPEPTIDASE"/>
    <property type="match status" value="1"/>
</dbReference>
<reference evidence="2 3" key="2">
    <citation type="journal article" date="1996" name="DNA Res.">
        <title>Sequence analysis of the genome of the unicellular cyanobacterium Synechocystis sp. strain PCC6803. II. Sequence determination of the entire genome and assignment of potential protein-coding regions.</title>
        <authorList>
            <person name="Kaneko T."/>
            <person name="Sato S."/>
            <person name="Kotani H."/>
            <person name="Tanaka A."/>
            <person name="Asamizu E."/>
            <person name="Nakamura Y."/>
            <person name="Miyajima N."/>
            <person name="Hirosawa M."/>
            <person name="Sugiura M."/>
            <person name="Sasamoto S."/>
            <person name="Kimura T."/>
            <person name="Hosouchi T."/>
            <person name="Matsuno A."/>
            <person name="Muraki A."/>
            <person name="Nakazaki N."/>
            <person name="Naruo K."/>
            <person name="Okumura S."/>
            <person name="Shimpo S."/>
            <person name="Takeuchi C."/>
            <person name="Wada T."/>
            <person name="Watanabe A."/>
            <person name="Yamada M."/>
            <person name="Yasuda M."/>
            <person name="Tabata S."/>
        </authorList>
    </citation>
    <scope>NUCLEOTIDE SEQUENCE [LARGE SCALE GENOMIC DNA]</scope>
    <source>
        <strain evidence="3">ATCC 27184 / PCC 6803 / Kazusa</strain>
    </source>
</reference>
<dbReference type="PIR" id="S75772">
    <property type="entry name" value="S75772"/>
</dbReference>
<dbReference type="SUPFAM" id="SSF82171">
    <property type="entry name" value="DPP6 N-terminal domain-like"/>
    <property type="match status" value="1"/>
</dbReference>
<dbReference type="Pfam" id="PF00326">
    <property type="entry name" value="Peptidase_S9"/>
    <property type="match status" value="1"/>
</dbReference>
<proteinExistence type="predicted"/>
<dbReference type="InterPro" id="IPR011659">
    <property type="entry name" value="WD40"/>
</dbReference>
<evidence type="ECO:0000313" key="3">
    <source>
        <dbReference type="Proteomes" id="UP000001425"/>
    </source>
</evidence>
<protein>
    <submittedName>
        <fullName evidence="2">Slr0825 protein</fullName>
    </submittedName>
</protein>
<dbReference type="PaxDb" id="1148-1001263"/>
<dbReference type="STRING" id="1148.gene:10500011"/>
<reference evidence="2 3" key="1">
    <citation type="journal article" date="1995" name="DNA Res.">
        <title>Sequence analysis of the genome of the unicellular cyanobacterium Synechocystis sp. strain PCC6803. I. Sequence features in the 1 Mb region from map positions 64% to 92% of the genome.</title>
        <authorList>
            <person name="Kaneko T."/>
            <person name="Tanaka A."/>
            <person name="Sato S."/>
            <person name="Kotani H."/>
            <person name="Sazuka T."/>
            <person name="Miyajima N."/>
            <person name="Sugiura M."/>
            <person name="Tabata S."/>
        </authorList>
    </citation>
    <scope>NUCLEOTIDE SEQUENCE [LARGE SCALE GENOMIC DNA]</scope>
    <source>
        <strain evidence="3">ATCC 27184 / PCC 6803 / Kazusa</strain>
    </source>
</reference>
<dbReference type="GO" id="GO:0008236">
    <property type="term" value="F:serine-type peptidase activity"/>
    <property type="evidence" value="ECO:0007669"/>
    <property type="project" value="InterPro"/>
</dbReference>